<dbReference type="Proteomes" id="UP001427805">
    <property type="component" value="Unassembled WGS sequence"/>
</dbReference>
<organism evidence="1 2">
    <name type="scientific">Sphingomonas rustica</name>
    <dbReference type="NCBI Taxonomy" id="3103142"/>
    <lineage>
        <taxon>Bacteria</taxon>
        <taxon>Pseudomonadati</taxon>
        <taxon>Pseudomonadota</taxon>
        <taxon>Alphaproteobacteria</taxon>
        <taxon>Sphingomonadales</taxon>
        <taxon>Sphingomonadaceae</taxon>
        <taxon>Sphingomonas</taxon>
    </lineage>
</organism>
<name>A0ABV0BDT1_9SPHN</name>
<comment type="caution">
    <text evidence="1">The sequence shown here is derived from an EMBL/GenBank/DDBJ whole genome shotgun (WGS) entry which is preliminary data.</text>
</comment>
<reference evidence="1 2" key="1">
    <citation type="submission" date="2024-05" db="EMBL/GenBank/DDBJ databases">
        <title>Sphingomonas sp. HF-S3 16S ribosomal RNA gene Genome sequencing and assembly.</title>
        <authorList>
            <person name="Lee H."/>
        </authorList>
    </citation>
    <scope>NUCLEOTIDE SEQUENCE [LARGE SCALE GENOMIC DNA]</scope>
    <source>
        <strain evidence="1 2">HF-S3</strain>
    </source>
</reference>
<dbReference type="RefSeq" id="WP_346248434.1">
    <property type="nucleotide sequence ID" value="NZ_JBDIZK010000013.1"/>
</dbReference>
<keyword evidence="2" id="KW-1185">Reference proteome</keyword>
<gene>
    <name evidence="1" type="ORF">TPR58_19615</name>
</gene>
<protein>
    <submittedName>
        <fullName evidence="1">Uncharacterized protein</fullName>
    </submittedName>
</protein>
<evidence type="ECO:0000313" key="1">
    <source>
        <dbReference type="EMBL" id="MEN3749392.1"/>
    </source>
</evidence>
<dbReference type="EMBL" id="JBDIZK010000013">
    <property type="protein sequence ID" value="MEN3749392.1"/>
    <property type="molecule type" value="Genomic_DNA"/>
</dbReference>
<evidence type="ECO:0000313" key="2">
    <source>
        <dbReference type="Proteomes" id="UP001427805"/>
    </source>
</evidence>
<accession>A0ABV0BDT1</accession>
<proteinExistence type="predicted"/>
<sequence>MTEPMFHFAGRWKEELVVTGAGGSFVLEMPIGILSVYLPTEAEWQEKGPDWARPYWHELKRDLEAWCTAANAKLHIDPTATVYSL</sequence>